<organism evidence="1 2">
    <name type="scientific">Aedes aegypti</name>
    <name type="common">Yellowfever mosquito</name>
    <name type="synonym">Culex aegypti</name>
    <dbReference type="NCBI Taxonomy" id="7159"/>
    <lineage>
        <taxon>Eukaryota</taxon>
        <taxon>Metazoa</taxon>
        <taxon>Ecdysozoa</taxon>
        <taxon>Arthropoda</taxon>
        <taxon>Hexapoda</taxon>
        <taxon>Insecta</taxon>
        <taxon>Pterygota</taxon>
        <taxon>Neoptera</taxon>
        <taxon>Endopterygota</taxon>
        <taxon>Diptera</taxon>
        <taxon>Nematocera</taxon>
        <taxon>Culicoidea</taxon>
        <taxon>Culicidae</taxon>
        <taxon>Culicinae</taxon>
        <taxon>Aedini</taxon>
        <taxon>Aedes</taxon>
        <taxon>Stegomyia</taxon>
    </lineage>
</organism>
<dbReference type="Proteomes" id="UP000682892">
    <property type="component" value="Unassembled WGS sequence"/>
</dbReference>
<reference evidence="1" key="1">
    <citation type="submission" date="2005-10" db="EMBL/GenBank/DDBJ databases">
        <authorList>
            <person name="Loftus B.J."/>
            <person name="Nene V.M."/>
            <person name="Hannick L.I."/>
            <person name="Bidwell S."/>
            <person name="Haas B."/>
            <person name="Amedeo P."/>
            <person name="Orvis J."/>
            <person name="Wortman J.R."/>
            <person name="White O.R."/>
            <person name="Salzberg S."/>
            <person name="Shumway M."/>
            <person name="Koo H."/>
            <person name="Zhao Y."/>
            <person name="Holmes M."/>
            <person name="Miller J."/>
            <person name="Schatz M."/>
            <person name="Pop M."/>
            <person name="Pai G."/>
            <person name="Utterback T."/>
            <person name="Rogers Y.-H."/>
            <person name="Kravitz S."/>
            <person name="Fraser C.M."/>
        </authorList>
    </citation>
    <scope>NUCLEOTIDE SEQUENCE</scope>
    <source>
        <strain evidence="1">Liverpool</strain>
    </source>
</reference>
<feature type="non-terminal residue" evidence="1">
    <location>
        <position position="32"/>
    </location>
</feature>
<reference evidence="1" key="3">
    <citation type="submission" date="2012-09" db="EMBL/GenBank/DDBJ databases">
        <authorList>
            <consortium name="VectorBase"/>
        </authorList>
    </citation>
    <scope>NUCLEOTIDE SEQUENCE</scope>
    <source>
        <strain evidence="1">Liverpool</strain>
    </source>
</reference>
<dbReference type="EMBL" id="CH477648">
    <property type="protein sequence ID" value="EAT37829.1"/>
    <property type="molecule type" value="Genomic_DNA"/>
</dbReference>
<accession>Q16TJ2</accession>
<protein>
    <submittedName>
        <fullName evidence="1">AAEL010225-PA</fullName>
    </submittedName>
</protein>
<proteinExistence type="predicted"/>
<gene>
    <name evidence="1" type="ORF">AaeL_AAEL010225</name>
</gene>
<evidence type="ECO:0000313" key="1">
    <source>
        <dbReference type="EMBL" id="EAT37829.1"/>
    </source>
</evidence>
<evidence type="ECO:0000313" key="2">
    <source>
        <dbReference type="Proteomes" id="UP000682892"/>
    </source>
</evidence>
<sequence>MLEAYALEAGATNALVIPIRFSTCCRASLCLP</sequence>
<dbReference type="AlphaFoldDB" id="Q16TJ2"/>
<name>Q16TJ2_AEDAE</name>
<dbReference type="PaxDb" id="7159-AAEL010225-PA"/>
<reference evidence="1" key="2">
    <citation type="journal article" date="2007" name="Science">
        <title>Genome sequence of Aedes aegypti, a major arbovirus vector.</title>
        <authorList>
            <person name="Nene V."/>
            <person name="Wortman J.R."/>
            <person name="Lawson D."/>
            <person name="Haas B."/>
            <person name="Kodira C."/>
            <person name="Tu Z.J."/>
            <person name="Loftus B."/>
            <person name="Xi Z."/>
            <person name="Megy K."/>
            <person name="Grabherr M."/>
            <person name="Ren Q."/>
            <person name="Zdobnov E.M."/>
            <person name="Lobo N.F."/>
            <person name="Campbell K.S."/>
            <person name="Brown S.E."/>
            <person name="Bonaldo M.F."/>
            <person name="Zhu J."/>
            <person name="Sinkins S.P."/>
            <person name="Hogenkamp D.G."/>
            <person name="Amedeo P."/>
            <person name="Arensburger P."/>
            <person name="Atkinson P.W."/>
            <person name="Bidwell S."/>
            <person name="Biedler J."/>
            <person name="Birney E."/>
            <person name="Bruggner R.V."/>
            <person name="Costas J."/>
            <person name="Coy M.R."/>
            <person name="Crabtree J."/>
            <person name="Crawford M."/>
            <person name="Debruyn B."/>
            <person name="Decaprio D."/>
            <person name="Eiglmeier K."/>
            <person name="Eisenstadt E."/>
            <person name="El-Dorry H."/>
            <person name="Gelbart W.M."/>
            <person name="Gomes S.L."/>
            <person name="Hammond M."/>
            <person name="Hannick L.I."/>
            <person name="Hogan J.R."/>
            <person name="Holmes M.H."/>
            <person name="Jaffe D."/>
            <person name="Johnston J.S."/>
            <person name="Kennedy R.C."/>
            <person name="Koo H."/>
            <person name="Kravitz S."/>
            <person name="Kriventseva E.V."/>
            <person name="Kulp D."/>
            <person name="Labutti K."/>
            <person name="Lee E."/>
            <person name="Li S."/>
            <person name="Lovin D.D."/>
            <person name="Mao C."/>
            <person name="Mauceli E."/>
            <person name="Menck C.F."/>
            <person name="Miller J.R."/>
            <person name="Montgomery P."/>
            <person name="Mori A."/>
            <person name="Nascimento A.L."/>
            <person name="Naveira H.F."/>
            <person name="Nusbaum C."/>
            <person name="O'leary S."/>
            <person name="Orvis J."/>
            <person name="Pertea M."/>
            <person name="Quesneville H."/>
            <person name="Reidenbach K.R."/>
            <person name="Rogers Y.H."/>
            <person name="Roth C.W."/>
            <person name="Schneider J.R."/>
            <person name="Schatz M."/>
            <person name="Shumway M."/>
            <person name="Stanke M."/>
            <person name="Stinson E.O."/>
            <person name="Tubio J.M."/>
            <person name="Vanzee J.P."/>
            <person name="Verjovski-Almeida S."/>
            <person name="Werner D."/>
            <person name="White O."/>
            <person name="Wyder S."/>
            <person name="Zeng Q."/>
            <person name="Zhao Q."/>
            <person name="Zhao Y."/>
            <person name="Hill C.A."/>
            <person name="Raikhel A.S."/>
            <person name="Soares M.B."/>
            <person name="Knudson D.L."/>
            <person name="Lee N.H."/>
            <person name="Galagan J."/>
            <person name="Salzberg S.L."/>
            <person name="Paulsen I.T."/>
            <person name="Dimopoulos G."/>
            <person name="Collins F.H."/>
            <person name="Birren B."/>
            <person name="Fraser-Liggett C.M."/>
            <person name="Severson D.W."/>
        </authorList>
    </citation>
    <scope>NUCLEOTIDE SEQUENCE [LARGE SCALE GENOMIC DNA]</scope>
    <source>
        <strain evidence="1">Liverpool</strain>
    </source>
</reference>